<comment type="cofactor">
    <cofactor evidence="8">
        <name>Mg(2+)</name>
        <dbReference type="ChEBI" id="CHEBI:18420"/>
    </cofactor>
</comment>
<comment type="cofactor">
    <cofactor evidence="8">
        <name>S-adenosyl-L-methionine</name>
        <dbReference type="ChEBI" id="CHEBI:59789"/>
    </cofactor>
    <text evidence="8">Binds 1 S-adenosyl-L-methionine per subunit.</text>
</comment>
<dbReference type="InterPro" id="IPR024924">
    <property type="entry name" value="7-CO-7-deazaguanine_synth-like"/>
</dbReference>
<evidence type="ECO:0000256" key="1">
    <source>
        <dbReference type="ARBA" id="ARBA00022485"/>
    </source>
</evidence>
<evidence type="ECO:0000256" key="8">
    <source>
        <dbReference type="HAMAP-Rule" id="MF_00917"/>
    </source>
</evidence>
<comment type="cofactor">
    <cofactor evidence="8">
        <name>[4Fe-4S] cluster</name>
        <dbReference type="ChEBI" id="CHEBI:49883"/>
    </cofactor>
    <text evidence="8">Binds 1 [4Fe-4S] cluster. The cluster is coordinated with 3 cysteines and an exchangeable S-adenosyl-L-methionine.</text>
</comment>
<keyword evidence="4 8" id="KW-0460">Magnesium</keyword>
<evidence type="ECO:0000313" key="10">
    <source>
        <dbReference type="EMBL" id="ALF46958.1"/>
    </source>
</evidence>
<proteinExistence type="inferred from homology"/>
<evidence type="ECO:0000259" key="9">
    <source>
        <dbReference type="PROSITE" id="PS51918"/>
    </source>
</evidence>
<evidence type="ECO:0000256" key="5">
    <source>
        <dbReference type="ARBA" id="ARBA00023004"/>
    </source>
</evidence>
<dbReference type="Pfam" id="PF04055">
    <property type="entry name" value="Radical_SAM"/>
    <property type="match status" value="1"/>
</dbReference>
<evidence type="ECO:0000256" key="2">
    <source>
        <dbReference type="ARBA" id="ARBA00022691"/>
    </source>
</evidence>
<comment type="similarity">
    <text evidence="8">Belongs to the radical SAM superfamily. 7-carboxy-7-deazaguanine synthase family.</text>
</comment>
<dbReference type="AlphaFoldDB" id="A0A0M3V1Y2"/>
<dbReference type="EMBL" id="CP012541">
    <property type="protein sequence ID" value="ALF46958.1"/>
    <property type="molecule type" value="Genomic_DNA"/>
</dbReference>
<keyword evidence="6 8" id="KW-0411">Iron-sulfur</keyword>
<dbReference type="GeneID" id="28661916"/>
<dbReference type="GO" id="GO:0000287">
    <property type="term" value="F:magnesium ion binding"/>
    <property type="evidence" value="ECO:0007669"/>
    <property type="project" value="UniProtKB-UniRule"/>
</dbReference>
<gene>
    <name evidence="8 10" type="primary">queE</name>
    <name evidence="10" type="ORF">CCON33237_0249</name>
</gene>
<dbReference type="GO" id="GO:0051539">
    <property type="term" value="F:4 iron, 4 sulfur cluster binding"/>
    <property type="evidence" value="ECO:0007669"/>
    <property type="project" value="UniProtKB-UniRule"/>
</dbReference>
<keyword evidence="5 8" id="KW-0408">Iron</keyword>
<feature type="binding site" evidence="8">
    <location>
        <position position="58"/>
    </location>
    <ligand>
        <name>Mg(2+)</name>
        <dbReference type="ChEBI" id="CHEBI:18420"/>
    </ligand>
</feature>
<dbReference type="SUPFAM" id="SSF102114">
    <property type="entry name" value="Radical SAM enzymes"/>
    <property type="match status" value="1"/>
</dbReference>
<protein>
    <recommendedName>
        <fullName evidence="8">7-carboxy-7-deazaguanine synthase</fullName>
        <shortName evidence="8">CDG synthase</shortName>
        <ecNumber evidence="8">4.3.99.3</ecNumber>
    </recommendedName>
    <alternativeName>
        <fullName evidence="8">Queuosine biosynthesis protein QueE</fullName>
    </alternativeName>
</protein>
<comment type="catalytic activity">
    <reaction evidence="8">
        <text>6-carboxy-5,6,7,8-tetrahydropterin + H(+) = 7-carboxy-7-carbaguanine + NH4(+)</text>
        <dbReference type="Rhea" id="RHEA:27974"/>
        <dbReference type="ChEBI" id="CHEBI:15378"/>
        <dbReference type="ChEBI" id="CHEBI:28938"/>
        <dbReference type="ChEBI" id="CHEBI:61032"/>
        <dbReference type="ChEBI" id="CHEBI:61036"/>
        <dbReference type="EC" id="4.3.99.3"/>
    </reaction>
</comment>
<feature type="binding site" evidence="8">
    <location>
        <position position="97"/>
    </location>
    <ligand>
        <name>substrate</name>
    </ligand>
</feature>
<feature type="binding site" evidence="8">
    <location>
        <begin position="14"/>
        <end position="16"/>
    </location>
    <ligand>
        <name>substrate</name>
    </ligand>
</feature>
<evidence type="ECO:0000256" key="6">
    <source>
        <dbReference type="ARBA" id="ARBA00023014"/>
    </source>
</evidence>
<keyword evidence="7 8" id="KW-0456">Lyase</keyword>
<evidence type="ECO:0000256" key="3">
    <source>
        <dbReference type="ARBA" id="ARBA00022723"/>
    </source>
</evidence>
<dbReference type="CDD" id="cd01335">
    <property type="entry name" value="Radical_SAM"/>
    <property type="match status" value="1"/>
</dbReference>
<dbReference type="HAMAP" id="MF_00917">
    <property type="entry name" value="QueE"/>
    <property type="match status" value="1"/>
</dbReference>
<keyword evidence="8" id="KW-0671">Queuosine biosynthesis</keyword>
<dbReference type="InterPro" id="IPR058240">
    <property type="entry name" value="rSAM_sf"/>
</dbReference>
<comment type="caution">
    <text evidence="8">Lacks conserved residue(s) required for the propagation of feature annotation.</text>
</comment>
<feature type="binding site" evidence="8">
    <location>
        <position position="56"/>
    </location>
    <ligand>
        <name>[4Fe-4S] cluster</name>
        <dbReference type="ChEBI" id="CHEBI:49883"/>
        <note>4Fe-4S-S-AdoMet</note>
    </ligand>
</feature>
<dbReference type="Gene3D" id="3.20.20.70">
    <property type="entry name" value="Aldolase class I"/>
    <property type="match status" value="1"/>
</dbReference>
<organism evidence="10 11">
    <name type="scientific">Campylobacter concisus</name>
    <dbReference type="NCBI Taxonomy" id="199"/>
    <lineage>
        <taxon>Bacteria</taxon>
        <taxon>Pseudomonadati</taxon>
        <taxon>Campylobacterota</taxon>
        <taxon>Epsilonproteobacteria</taxon>
        <taxon>Campylobacterales</taxon>
        <taxon>Campylobacteraceae</taxon>
        <taxon>Campylobacter</taxon>
    </lineage>
</organism>
<keyword evidence="3 8" id="KW-0479">Metal-binding</keyword>
<dbReference type="EC" id="4.3.99.3" evidence="8"/>
<dbReference type="InterPro" id="IPR013785">
    <property type="entry name" value="Aldolase_TIM"/>
</dbReference>
<dbReference type="UniPathway" id="UPA00391"/>
<dbReference type="RefSeq" id="WP_054196054.1">
    <property type="nucleotide sequence ID" value="NZ_CABMKQ010000045.1"/>
</dbReference>
<dbReference type="Proteomes" id="UP000066049">
    <property type="component" value="Chromosome"/>
</dbReference>
<dbReference type="GO" id="GO:0008616">
    <property type="term" value="P:tRNA queuosine(34) biosynthetic process"/>
    <property type="evidence" value="ECO:0007669"/>
    <property type="project" value="UniProtKB-UniRule"/>
</dbReference>
<dbReference type="PATRIC" id="fig|199.248.peg.265"/>
<dbReference type="PROSITE" id="PS51918">
    <property type="entry name" value="RADICAL_SAM"/>
    <property type="match status" value="1"/>
</dbReference>
<evidence type="ECO:0000313" key="11">
    <source>
        <dbReference type="Proteomes" id="UP000066049"/>
    </source>
</evidence>
<dbReference type="GO" id="GO:0016840">
    <property type="term" value="F:carbon-nitrogen lyase activity"/>
    <property type="evidence" value="ECO:0007669"/>
    <property type="project" value="UniProtKB-UniRule"/>
</dbReference>
<feature type="domain" description="Radical SAM core" evidence="9">
    <location>
        <begin position="20"/>
        <end position="247"/>
    </location>
</feature>
<keyword evidence="2 8" id="KW-0949">S-adenosyl-L-methionine</keyword>
<sequence length="251" mass="28281">MSKELELVEAFLSIQGEGAHQGRLAIFLRFLGCNLNCSGFGVQTKSLKTGESLLGCDSIRAVFKGHFNYKIYSVDEILGLVDNLCKGLMQKPIIVLTGGEPLIWHENENFINLVKKLLEDYEVHFETNGTILINFAKYEIYKKCHFALGVKLANSGVNEQKRINLDAILAIKNNARSSFLKFVLSHFDKSELDEIINIKSQVDLPVWCMAIGANKAELNENALKTAEFAIKHGFNYSERIHIRLWSDKEGV</sequence>
<reference evidence="11" key="1">
    <citation type="submission" date="2015-08" db="EMBL/GenBank/DDBJ databases">
        <title>Comparative genomics of the Campylobacter concisus group.</title>
        <authorList>
            <person name="Miller W.G."/>
            <person name="Yee E."/>
            <person name="Chapman M.H."/>
            <person name="Huynh S."/>
            <person name="Bono J.L."/>
            <person name="On S.L.W."/>
            <person name="St Leger J."/>
            <person name="Foster G."/>
            <person name="Parker C.T."/>
        </authorList>
    </citation>
    <scope>NUCLEOTIDE SEQUENCE [LARGE SCALE GENOMIC DNA]</scope>
    <source>
        <strain evidence="11">ATCC 33237</strain>
    </source>
</reference>
<feature type="binding site" evidence="8">
    <location>
        <position position="29"/>
    </location>
    <ligand>
        <name>substrate</name>
    </ligand>
</feature>
<dbReference type="GO" id="GO:1904047">
    <property type="term" value="F:S-adenosyl-L-methionine binding"/>
    <property type="evidence" value="ECO:0007669"/>
    <property type="project" value="UniProtKB-UniRule"/>
</dbReference>
<dbReference type="InterPro" id="IPR007197">
    <property type="entry name" value="rSAM"/>
</dbReference>
<keyword evidence="1 8" id="KW-0004">4Fe-4S</keyword>
<name>A0A0M3V1Y2_9BACT</name>
<evidence type="ECO:0000256" key="7">
    <source>
        <dbReference type="ARBA" id="ARBA00023239"/>
    </source>
</evidence>
<evidence type="ECO:0000256" key="4">
    <source>
        <dbReference type="ARBA" id="ARBA00022842"/>
    </source>
</evidence>
<feature type="binding site" evidence="8">
    <location>
        <position position="33"/>
    </location>
    <ligand>
        <name>[4Fe-4S] cluster</name>
        <dbReference type="ChEBI" id="CHEBI:49883"/>
        <note>4Fe-4S-S-AdoMet</note>
    </ligand>
</feature>
<accession>A0A0M3V1Y2</accession>
<dbReference type="PANTHER" id="PTHR42836">
    <property type="entry name" value="7-CARBOXY-7-DEAZAGUANINE SYNTHASE"/>
    <property type="match status" value="1"/>
</dbReference>
<dbReference type="PANTHER" id="PTHR42836:SF1">
    <property type="entry name" value="7-CARBOXY-7-DEAZAGUANINE SYNTHASE"/>
    <property type="match status" value="1"/>
</dbReference>
<dbReference type="KEGG" id="ccoc:CCON33237_0249"/>
<comment type="subunit">
    <text evidence="8">Homodimer.</text>
</comment>
<feature type="binding site" evidence="8">
    <location>
        <position position="99"/>
    </location>
    <ligand>
        <name>S-adenosyl-L-methionine</name>
        <dbReference type="ChEBI" id="CHEBI:59789"/>
    </ligand>
</feature>
<comment type="function">
    <text evidence="8">Catalyzes the complex heterocyclic radical-mediated conversion of 6-carboxy-5,6,7,8-tetrahydropterin (CPH4) to 7-carboxy-7-deazaguanine (CDG), a step common to the biosynthetic pathways of all 7-deazapurine-containing compounds.</text>
</comment>
<comment type="pathway">
    <text evidence="8">Purine metabolism; 7-cyano-7-deazaguanine biosynthesis.</text>
</comment>
<feature type="binding site" evidence="8">
    <location>
        <position position="37"/>
    </location>
    <ligand>
        <name>[4Fe-4S] cluster</name>
        <dbReference type="ChEBI" id="CHEBI:49883"/>
        <note>4Fe-4S-S-AdoMet</note>
    </ligand>
</feature>